<proteinExistence type="predicted"/>
<name>A0A6B3NA29_9CYAN</name>
<keyword evidence="1" id="KW-0378">Hydrolase</keyword>
<dbReference type="Pfam" id="PF07722">
    <property type="entry name" value="Peptidase_C26"/>
    <property type="match status" value="1"/>
</dbReference>
<dbReference type="GO" id="GO:0033969">
    <property type="term" value="F:gamma-glutamyl-gamma-aminobutyrate hydrolase activity"/>
    <property type="evidence" value="ECO:0007669"/>
    <property type="project" value="TreeGrafter"/>
</dbReference>
<sequence length="254" mass="27900">MNLQTYLSFSKTATKSMPPIIGIFSWRQQQTGHFYCPSGYAQAVEYSGGVPILLPLVKQDPTFILEMVDGLIFPGGGDIDPVHYNGSNHPKIYGVDPQRDATELAVAKLALKSRKPILGICRGLEVLMVASGGDLVPHVPEEFGETVAHYIEALKSCEHHVQLQPESKLAAIMKRQQVKVVSWHHQAVRTVPPGWQIVAQAADGVIEALEHKLHPFAIALQWHPEMSLFEPGNLSIFKAFVSAASIQKARKAVV</sequence>
<dbReference type="SUPFAM" id="SSF52317">
    <property type="entry name" value="Class I glutamine amidotransferase-like"/>
    <property type="match status" value="1"/>
</dbReference>
<comment type="caution">
    <text evidence="1">The sequence shown here is derived from an EMBL/GenBank/DDBJ whole genome shotgun (WGS) entry which is preliminary data.</text>
</comment>
<accession>A0A6B3NA29</accession>
<dbReference type="InterPro" id="IPR011697">
    <property type="entry name" value="Peptidase_C26"/>
</dbReference>
<protein>
    <submittedName>
        <fullName evidence="1">Gamma-glutamyl-gamma-aminobutyrate hydrolase family protein</fullName>
    </submittedName>
</protein>
<dbReference type="InterPro" id="IPR029062">
    <property type="entry name" value="Class_I_gatase-like"/>
</dbReference>
<organism evidence="1">
    <name type="scientific">Symploca sp. SIO1C4</name>
    <dbReference type="NCBI Taxonomy" id="2607765"/>
    <lineage>
        <taxon>Bacteria</taxon>
        <taxon>Bacillati</taxon>
        <taxon>Cyanobacteriota</taxon>
        <taxon>Cyanophyceae</taxon>
        <taxon>Coleofasciculales</taxon>
        <taxon>Coleofasciculaceae</taxon>
        <taxon>Symploca</taxon>
    </lineage>
</organism>
<reference evidence="1" key="1">
    <citation type="submission" date="2019-11" db="EMBL/GenBank/DDBJ databases">
        <title>Genomic insights into an expanded diversity of filamentous marine cyanobacteria reveals the extraordinary biosynthetic potential of Moorea and Okeania.</title>
        <authorList>
            <person name="Ferreira Leao T."/>
            <person name="Wang M."/>
            <person name="Moss N."/>
            <person name="Da Silva R."/>
            <person name="Sanders J."/>
            <person name="Nurk S."/>
            <person name="Gurevich A."/>
            <person name="Humphrey G."/>
            <person name="Reher R."/>
            <person name="Zhu Q."/>
            <person name="Belda-Ferre P."/>
            <person name="Glukhov E."/>
            <person name="Rex R."/>
            <person name="Dorrestein P.C."/>
            <person name="Knight R."/>
            <person name="Pevzner P."/>
            <person name="Gerwick W.H."/>
            <person name="Gerwick L."/>
        </authorList>
    </citation>
    <scope>NUCLEOTIDE SEQUENCE</scope>
    <source>
        <strain evidence="1">SIO1C4</strain>
    </source>
</reference>
<dbReference type="EMBL" id="JAAHFQ010000564">
    <property type="protein sequence ID" value="NER30466.1"/>
    <property type="molecule type" value="Genomic_DNA"/>
</dbReference>
<gene>
    <name evidence="1" type="ORF">F6J89_23300</name>
</gene>
<dbReference type="GO" id="GO:0005829">
    <property type="term" value="C:cytosol"/>
    <property type="evidence" value="ECO:0007669"/>
    <property type="project" value="TreeGrafter"/>
</dbReference>
<dbReference type="PROSITE" id="PS51273">
    <property type="entry name" value="GATASE_TYPE_1"/>
    <property type="match status" value="1"/>
</dbReference>
<dbReference type="InterPro" id="IPR044668">
    <property type="entry name" value="PuuD-like"/>
</dbReference>
<dbReference type="AlphaFoldDB" id="A0A6B3NA29"/>
<dbReference type="PANTHER" id="PTHR43235:SF1">
    <property type="entry name" value="GLUTAMINE AMIDOTRANSFERASE PB2B2.05-RELATED"/>
    <property type="match status" value="1"/>
</dbReference>
<dbReference type="PANTHER" id="PTHR43235">
    <property type="entry name" value="GLUTAMINE AMIDOTRANSFERASE PB2B2.05-RELATED"/>
    <property type="match status" value="1"/>
</dbReference>
<dbReference type="CDD" id="cd01745">
    <property type="entry name" value="GATase1_2"/>
    <property type="match status" value="1"/>
</dbReference>
<evidence type="ECO:0000313" key="1">
    <source>
        <dbReference type="EMBL" id="NER30466.1"/>
    </source>
</evidence>
<dbReference type="GO" id="GO:0006598">
    <property type="term" value="P:polyamine catabolic process"/>
    <property type="evidence" value="ECO:0007669"/>
    <property type="project" value="TreeGrafter"/>
</dbReference>
<dbReference type="Gene3D" id="3.40.50.880">
    <property type="match status" value="1"/>
</dbReference>